<comment type="similarity">
    <text evidence="6">Belongs to the major facilitator superfamily. Spinster (TC 2.A.1.49) family.</text>
</comment>
<evidence type="ECO:0000313" key="10">
    <source>
        <dbReference type="Proteomes" id="UP000440578"/>
    </source>
</evidence>
<protein>
    <submittedName>
        <fullName evidence="9">Protein spinster</fullName>
    </submittedName>
</protein>
<evidence type="ECO:0000256" key="2">
    <source>
        <dbReference type="ARBA" id="ARBA00022448"/>
    </source>
</evidence>
<feature type="transmembrane region" description="Helical" evidence="7">
    <location>
        <begin position="427"/>
        <end position="451"/>
    </location>
</feature>
<proteinExistence type="inferred from homology"/>
<evidence type="ECO:0000256" key="3">
    <source>
        <dbReference type="ARBA" id="ARBA00022692"/>
    </source>
</evidence>
<keyword evidence="10" id="KW-1185">Reference proteome</keyword>
<feature type="transmembrane region" description="Helical" evidence="7">
    <location>
        <begin position="340"/>
        <end position="359"/>
    </location>
</feature>
<evidence type="ECO:0000259" key="8">
    <source>
        <dbReference type="PROSITE" id="PS50850"/>
    </source>
</evidence>
<dbReference type="OrthoDB" id="6770063at2759"/>
<name>A0A6A4W828_AMPAM</name>
<keyword evidence="2" id="KW-0813">Transport</keyword>
<feature type="transmembrane region" description="Helical" evidence="7">
    <location>
        <begin position="111"/>
        <end position="131"/>
    </location>
</feature>
<dbReference type="InterPro" id="IPR020846">
    <property type="entry name" value="MFS_dom"/>
</dbReference>
<dbReference type="Pfam" id="PF07690">
    <property type="entry name" value="MFS_1"/>
    <property type="match status" value="1"/>
</dbReference>
<sequence length="493" mass="53137">MDRFTVAGILTEIQDHYGVNDSMAGLLQTVFIVSYMIFAPLFGFLGDRYNRKWIMALGVFIWSLTTLLGSFMETFTGFILMRAAVGIGEASYSTIAPTLISDMFAKDLRSIMLAVFYFAIPIGSGLGYIVGSGASSLAGQWQWGLRVTPILGAVAVILLVVVLVDPPRGESEGTSNLQPTTWSQDLKALVRNPSFVLGTLGFTCVAFVAGALSWWGPKYVTDGLKLQVGDENADINDVSFIFGVVTMLAGLVGVSLGSFSATRLRPRFPRADPVVCAAGLLLSMPFMFGGAIVCQYSTNWAYVLLFIGQVFLNLNWSIVADMLLYVVVPTRRSTAEAFQILASHLFGDAGSPYLIGIVSDALQRYFSSSSDPTSSAAAVQAAANTTLGLPPNATEASLVESVSLALAAPSSGNDDVDTYTQFKSMQYALFITMFVEVLGGVFFLINAAYIVRDRERARRLTAGGNPDAVADIPTNHVFADDPMFREQTRELLS</sequence>
<dbReference type="SUPFAM" id="SSF103473">
    <property type="entry name" value="MFS general substrate transporter"/>
    <property type="match status" value="1"/>
</dbReference>
<dbReference type="InterPro" id="IPR011701">
    <property type="entry name" value="MFS"/>
</dbReference>
<feature type="transmembrane region" description="Helical" evidence="7">
    <location>
        <begin position="195"/>
        <end position="216"/>
    </location>
</feature>
<gene>
    <name evidence="9" type="primary">spin</name>
    <name evidence="9" type="ORF">FJT64_002960</name>
</gene>
<dbReference type="PANTHER" id="PTHR23505:SF79">
    <property type="entry name" value="PROTEIN SPINSTER"/>
    <property type="match status" value="1"/>
</dbReference>
<feature type="transmembrane region" description="Helical" evidence="7">
    <location>
        <begin position="53"/>
        <end position="72"/>
    </location>
</feature>
<dbReference type="GO" id="GO:0016020">
    <property type="term" value="C:membrane"/>
    <property type="evidence" value="ECO:0007669"/>
    <property type="project" value="UniProtKB-SubCell"/>
</dbReference>
<feature type="transmembrane region" description="Helical" evidence="7">
    <location>
        <begin position="299"/>
        <end position="328"/>
    </location>
</feature>
<feature type="transmembrane region" description="Helical" evidence="7">
    <location>
        <begin position="240"/>
        <end position="262"/>
    </location>
</feature>
<dbReference type="AlphaFoldDB" id="A0A6A4W828"/>
<organism evidence="9 10">
    <name type="scientific">Amphibalanus amphitrite</name>
    <name type="common">Striped barnacle</name>
    <name type="synonym">Balanus amphitrite</name>
    <dbReference type="NCBI Taxonomy" id="1232801"/>
    <lineage>
        <taxon>Eukaryota</taxon>
        <taxon>Metazoa</taxon>
        <taxon>Ecdysozoa</taxon>
        <taxon>Arthropoda</taxon>
        <taxon>Crustacea</taxon>
        <taxon>Multicrustacea</taxon>
        <taxon>Cirripedia</taxon>
        <taxon>Thoracica</taxon>
        <taxon>Thoracicalcarea</taxon>
        <taxon>Balanomorpha</taxon>
        <taxon>Balanoidea</taxon>
        <taxon>Balanidae</taxon>
        <taxon>Amphibalaninae</taxon>
        <taxon>Amphibalanus</taxon>
    </lineage>
</organism>
<dbReference type="Proteomes" id="UP000440578">
    <property type="component" value="Unassembled WGS sequence"/>
</dbReference>
<evidence type="ECO:0000256" key="6">
    <source>
        <dbReference type="ARBA" id="ARBA00024338"/>
    </source>
</evidence>
<dbReference type="CDD" id="cd17328">
    <property type="entry name" value="MFS_spinster_like"/>
    <property type="match status" value="1"/>
</dbReference>
<reference evidence="9 10" key="1">
    <citation type="submission" date="2019-07" db="EMBL/GenBank/DDBJ databases">
        <title>Draft genome assembly of a fouling barnacle, Amphibalanus amphitrite (Darwin, 1854): The first reference genome for Thecostraca.</title>
        <authorList>
            <person name="Kim W."/>
        </authorList>
    </citation>
    <scope>NUCLEOTIDE SEQUENCE [LARGE SCALE GENOMIC DNA]</scope>
    <source>
        <strain evidence="9">SNU_AA5</strain>
        <tissue evidence="9">Soma without cirri and trophi</tissue>
    </source>
</reference>
<evidence type="ECO:0000256" key="4">
    <source>
        <dbReference type="ARBA" id="ARBA00022989"/>
    </source>
</evidence>
<comment type="caution">
    <text evidence="9">The sequence shown here is derived from an EMBL/GenBank/DDBJ whole genome shotgun (WGS) entry which is preliminary data.</text>
</comment>
<dbReference type="InterPro" id="IPR036259">
    <property type="entry name" value="MFS_trans_sf"/>
</dbReference>
<dbReference type="PANTHER" id="PTHR23505">
    <property type="entry name" value="SPINSTER"/>
    <property type="match status" value="1"/>
</dbReference>
<feature type="domain" description="Major facilitator superfamily (MFS) profile" evidence="8">
    <location>
        <begin position="1"/>
        <end position="394"/>
    </location>
</feature>
<evidence type="ECO:0000256" key="7">
    <source>
        <dbReference type="SAM" id="Phobius"/>
    </source>
</evidence>
<dbReference type="GO" id="GO:0022857">
    <property type="term" value="F:transmembrane transporter activity"/>
    <property type="evidence" value="ECO:0007669"/>
    <property type="project" value="InterPro"/>
</dbReference>
<evidence type="ECO:0000313" key="9">
    <source>
        <dbReference type="EMBL" id="KAF0302645.1"/>
    </source>
</evidence>
<dbReference type="EMBL" id="VIIS01001036">
    <property type="protein sequence ID" value="KAF0302645.1"/>
    <property type="molecule type" value="Genomic_DNA"/>
</dbReference>
<evidence type="ECO:0000256" key="5">
    <source>
        <dbReference type="ARBA" id="ARBA00023136"/>
    </source>
</evidence>
<keyword evidence="5 7" id="KW-0472">Membrane</keyword>
<accession>A0A6A4W828</accession>
<dbReference type="InterPro" id="IPR044770">
    <property type="entry name" value="MFS_spinster-like"/>
</dbReference>
<feature type="transmembrane region" description="Helical" evidence="7">
    <location>
        <begin position="274"/>
        <end position="293"/>
    </location>
</feature>
<evidence type="ECO:0000256" key="1">
    <source>
        <dbReference type="ARBA" id="ARBA00004141"/>
    </source>
</evidence>
<feature type="transmembrane region" description="Helical" evidence="7">
    <location>
        <begin position="78"/>
        <end position="99"/>
    </location>
</feature>
<dbReference type="Gene3D" id="1.20.1250.20">
    <property type="entry name" value="MFS general substrate transporter like domains"/>
    <property type="match status" value="1"/>
</dbReference>
<feature type="transmembrane region" description="Helical" evidence="7">
    <location>
        <begin position="26"/>
        <end position="46"/>
    </location>
</feature>
<feature type="transmembrane region" description="Helical" evidence="7">
    <location>
        <begin position="143"/>
        <end position="164"/>
    </location>
</feature>
<comment type="subcellular location">
    <subcellularLocation>
        <location evidence="1">Membrane</location>
        <topology evidence="1">Multi-pass membrane protein</topology>
    </subcellularLocation>
</comment>
<keyword evidence="4 7" id="KW-1133">Transmembrane helix</keyword>
<dbReference type="PROSITE" id="PS50850">
    <property type="entry name" value="MFS"/>
    <property type="match status" value="1"/>
</dbReference>
<keyword evidence="3 7" id="KW-0812">Transmembrane</keyword>